<reference evidence="2" key="1">
    <citation type="submission" date="2016-06" db="EMBL/GenBank/DDBJ databases">
        <title>Parallel loss of symbiosis genes in relatives of nitrogen-fixing non-legume Parasponia.</title>
        <authorList>
            <person name="Van Velzen R."/>
            <person name="Holmer R."/>
            <person name="Bu F."/>
            <person name="Rutten L."/>
            <person name="Van Zeijl A."/>
            <person name="Liu W."/>
            <person name="Santuari L."/>
            <person name="Cao Q."/>
            <person name="Sharma T."/>
            <person name="Shen D."/>
            <person name="Roswanjaya Y."/>
            <person name="Wardhani T."/>
            <person name="Kalhor M.S."/>
            <person name="Jansen J."/>
            <person name="Van den Hoogen J."/>
            <person name="Gungor B."/>
            <person name="Hartog M."/>
            <person name="Hontelez J."/>
            <person name="Verver J."/>
            <person name="Yang W.-C."/>
            <person name="Schijlen E."/>
            <person name="Repin R."/>
            <person name="Schilthuizen M."/>
            <person name="Schranz E."/>
            <person name="Heidstra R."/>
            <person name="Miyata K."/>
            <person name="Fedorova E."/>
            <person name="Kohlen W."/>
            <person name="Bisseling T."/>
            <person name="Smit S."/>
            <person name="Geurts R."/>
        </authorList>
    </citation>
    <scope>NUCLEOTIDE SEQUENCE [LARGE SCALE GENOMIC DNA]</scope>
    <source>
        <strain evidence="2">cv. WU1-14</strain>
    </source>
</reference>
<feature type="non-terminal residue" evidence="1">
    <location>
        <position position="1"/>
    </location>
</feature>
<sequence>KVLVELAIPIPILHMLRDAGLGRVLENAPVPVLEIYHVNGGVKFVSGQRVTGRLPSLAPLQTTLRRRFLLRSQPLVRSGPFHPHWGRGLYWCCRYRGRGLRCLLAAFQHPEHSFRFGLNVCHVVR</sequence>
<evidence type="ECO:0000313" key="1">
    <source>
        <dbReference type="EMBL" id="PON59274.1"/>
    </source>
</evidence>
<name>A0A2P5CE56_PARAD</name>
<organism evidence="1 2">
    <name type="scientific">Parasponia andersonii</name>
    <name type="common">Sponia andersonii</name>
    <dbReference type="NCBI Taxonomy" id="3476"/>
    <lineage>
        <taxon>Eukaryota</taxon>
        <taxon>Viridiplantae</taxon>
        <taxon>Streptophyta</taxon>
        <taxon>Embryophyta</taxon>
        <taxon>Tracheophyta</taxon>
        <taxon>Spermatophyta</taxon>
        <taxon>Magnoliopsida</taxon>
        <taxon>eudicotyledons</taxon>
        <taxon>Gunneridae</taxon>
        <taxon>Pentapetalae</taxon>
        <taxon>rosids</taxon>
        <taxon>fabids</taxon>
        <taxon>Rosales</taxon>
        <taxon>Cannabaceae</taxon>
        <taxon>Parasponia</taxon>
    </lineage>
</organism>
<dbReference type="AlphaFoldDB" id="A0A2P5CE56"/>
<keyword evidence="2" id="KW-1185">Reference proteome</keyword>
<comment type="caution">
    <text evidence="1">The sequence shown here is derived from an EMBL/GenBank/DDBJ whole genome shotgun (WGS) entry which is preliminary data.</text>
</comment>
<dbReference type="EMBL" id="JXTB01000141">
    <property type="protein sequence ID" value="PON59274.1"/>
    <property type="molecule type" value="Genomic_DNA"/>
</dbReference>
<gene>
    <name evidence="1" type="ORF">PanWU01x14_160230</name>
</gene>
<evidence type="ECO:0000313" key="2">
    <source>
        <dbReference type="Proteomes" id="UP000237105"/>
    </source>
</evidence>
<proteinExistence type="predicted"/>
<dbReference type="Proteomes" id="UP000237105">
    <property type="component" value="Unassembled WGS sequence"/>
</dbReference>
<accession>A0A2P5CE56</accession>
<protein>
    <submittedName>
        <fullName evidence="1">Uncharacterized protein</fullName>
    </submittedName>
</protein>